<evidence type="ECO:0000259" key="5">
    <source>
        <dbReference type="Pfam" id="PF22435"/>
    </source>
</evidence>
<feature type="domain" description="MRM3-like substrate binding" evidence="5">
    <location>
        <begin position="5"/>
        <end position="74"/>
    </location>
</feature>
<evidence type="ECO:0000256" key="3">
    <source>
        <dbReference type="ARBA" id="ARBA00022679"/>
    </source>
</evidence>
<dbReference type="SUPFAM" id="SSF55315">
    <property type="entry name" value="L30e-like"/>
    <property type="match status" value="1"/>
</dbReference>
<evidence type="ECO:0000256" key="1">
    <source>
        <dbReference type="ARBA" id="ARBA00007228"/>
    </source>
</evidence>
<comment type="similarity">
    <text evidence="1">Belongs to the class IV-like SAM-binding methyltransferase superfamily. RNA methyltransferase TrmH family.</text>
</comment>
<dbReference type="EMBL" id="JAJTTC010000009">
    <property type="protein sequence ID" value="MCF0064992.1"/>
    <property type="molecule type" value="Genomic_DNA"/>
</dbReference>
<evidence type="ECO:0000313" key="6">
    <source>
        <dbReference type="EMBL" id="MCF0064992.1"/>
    </source>
</evidence>
<protein>
    <submittedName>
        <fullName evidence="6">RNA methyltransferase</fullName>
    </submittedName>
</protein>
<dbReference type="PANTHER" id="PTHR43191:SF2">
    <property type="entry name" value="RRNA METHYLTRANSFERASE 3, MITOCHONDRIAL"/>
    <property type="match status" value="1"/>
</dbReference>
<reference evidence="6" key="1">
    <citation type="submission" date="2021-12" db="EMBL/GenBank/DDBJ databases">
        <title>Novel species in genus Dyadobacter.</title>
        <authorList>
            <person name="Ma C."/>
        </authorList>
    </citation>
    <scope>NUCLEOTIDE SEQUENCE</scope>
    <source>
        <strain evidence="6">LJ419</strain>
    </source>
</reference>
<comment type="caution">
    <text evidence="6">The sequence shown here is derived from an EMBL/GenBank/DDBJ whole genome shotgun (WGS) entry which is preliminary data.</text>
</comment>
<dbReference type="SUPFAM" id="SSF75217">
    <property type="entry name" value="alpha/beta knot"/>
    <property type="match status" value="1"/>
</dbReference>
<dbReference type="GO" id="GO:0008173">
    <property type="term" value="F:RNA methyltransferase activity"/>
    <property type="evidence" value="ECO:0007669"/>
    <property type="project" value="InterPro"/>
</dbReference>
<dbReference type="InterPro" id="IPR001537">
    <property type="entry name" value="SpoU_MeTrfase"/>
</dbReference>
<dbReference type="RefSeq" id="WP_234657966.1">
    <property type="nucleotide sequence ID" value="NZ_CP094997.1"/>
</dbReference>
<dbReference type="Pfam" id="PF00588">
    <property type="entry name" value="SpoU_methylase"/>
    <property type="match status" value="1"/>
</dbReference>
<dbReference type="GO" id="GO:0006396">
    <property type="term" value="P:RNA processing"/>
    <property type="evidence" value="ECO:0007669"/>
    <property type="project" value="InterPro"/>
</dbReference>
<keyword evidence="2 6" id="KW-0489">Methyltransferase</keyword>
<dbReference type="Gene3D" id="3.30.1330.30">
    <property type="match status" value="1"/>
</dbReference>
<evidence type="ECO:0000259" key="4">
    <source>
        <dbReference type="Pfam" id="PF00588"/>
    </source>
</evidence>
<dbReference type="CDD" id="cd18109">
    <property type="entry name" value="SpoU-like_RNA-MTase"/>
    <property type="match status" value="1"/>
</dbReference>
<gene>
    <name evidence="6" type="ORF">LXM26_25995</name>
</gene>
<dbReference type="InterPro" id="IPR029064">
    <property type="entry name" value="Ribosomal_eL30-like_sf"/>
</dbReference>
<dbReference type="InterPro" id="IPR029026">
    <property type="entry name" value="tRNA_m1G_MTases_N"/>
</dbReference>
<dbReference type="InterPro" id="IPR029028">
    <property type="entry name" value="Alpha/beta_knot_MTases"/>
</dbReference>
<dbReference type="PANTHER" id="PTHR43191">
    <property type="entry name" value="RRNA METHYLTRANSFERASE 3"/>
    <property type="match status" value="1"/>
</dbReference>
<dbReference type="Gene3D" id="3.40.1280.10">
    <property type="match status" value="1"/>
</dbReference>
<dbReference type="AlphaFoldDB" id="A0A9X1THD0"/>
<sequence length="254" mass="28135">MLSKNRIKYINSLKIKKYRQLHQSFIVEGAKSVLELLNSDFNIEFLLVTPEFQQKYASILSTHNTITETVTVQELEGLGSFQTNDSCLAVAKTKQIEFLSPDNSEYVLVLDDVRDPGNLGSIIRIADWYGIKKIICSHDTTDVYNPKVIAASKGSFTRVDVFYTDLTSYLTENASDKPIIGAFLGGKSLYDFSFAQSGGYIVMGNESNGIGQAVERFVTDKITIPRVGEAESLNVGIATAVMLDNLRRQINVPA</sequence>
<proteinExistence type="inferred from homology"/>
<dbReference type="InterPro" id="IPR051259">
    <property type="entry name" value="rRNA_Methyltransferase"/>
</dbReference>
<dbReference type="Proteomes" id="UP001139000">
    <property type="component" value="Unassembled WGS sequence"/>
</dbReference>
<evidence type="ECO:0000313" key="7">
    <source>
        <dbReference type="Proteomes" id="UP001139000"/>
    </source>
</evidence>
<dbReference type="InterPro" id="IPR053888">
    <property type="entry name" value="MRM3-like_sub_bind"/>
</dbReference>
<dbReference type="GO" id="GO:0003723">
    <property type="term" value="F:RNA binding"/>
    <property type="evidence" value="ECO:0007669"/>
    <property type="project" value="InterPro"/>
</dbReference>
<dbReference type="GO" id="GO:0032259">
    <property type="term" value="P:methylation"/>
    <property type="evidence" value="ECO:0007669"/>
    <property type="project" value="UniProtKB-KW"/>
</dbReference>
<keyword evidence="3" id="KW-0808">Transferase</keyword>
<feature type="domain" description="tRNA/rRNA methyltransferase SpoU type" evidence="4">
    <location>
        <begin position="107"/>
        <end position="243"/>
    </location>
</feature>
<keyword evidence="7" id="KW-1185">Reference proteome</keyword>
<evidence type="ECO:0000256" key="2">
    <source>
        <dbReference type="ARBA" id="ARBA00022603"/>
    </source>
</evidence>
<name>A0A9X1THD0_9BACT</name>
<accession>A0A9X1THD0</accession>
<organism evidence="6 7">
    <name type="scientific">Dyadobacter chenwenxiniae</name>
    <dbReference type="NCBI Taxonomy" id="2906456"/>
    <lineage>
        <taxon>Bacteria</taxon>
        <taxon>Pseudomonadati</taxon>
        <taxon>Bacteroidota</taxon>
        <taxon>Cytophagia</taxon>
        <taxon>Cytophagales</taxon>
        <taxon>Spirosomataceae</taxon>
        <taxon>Dyadobacter</taxon>
    </lineage>
</organism>
<dbReference type="Pfam" id="PF22435">
    <property type="entry name" value="MRM3-like_sub_bind"/>
    <property type="match status" value="1"/>
</dbReference>